<organism evidence="3 4">
    <name type="scientific">Cladophialophora yegresii CBS 114405</name>
    <dbReference type="NCBI Taxonomy" id="1182544"/>
    <lineage>
        <taxon>Eukaryota</taxon>
        <taxon>Fungi</taxon>
        <taxon>Dikarya</taxon>
        <taxon>Ascomycota</taxon>
        <taxon>Pezizomycotina</taxon>
        <taxon>Eurotiomycetes</taxon>
        <taxon>Chaetothyriomycetidae</taxon>
        <taxon>Chaetothyriales</taxon>
        <taxon>Herpotrichiellaceae</taxon>
        <taxon>Cladophialophora</taxon>
    </lineage>
</organism>
<dbReference type="VEuPathDB" id="FungiDB:A1O7_02518"/>
<evidence type="ECO:0000259" key="2">
    <source>
        <dbReference type="Pfam" id="PF26534"/>
    </source>
</evidence>
<dbReference type="EMBL" id="AMGW01000002">
    <property type="protein sequence ID" value="EXJ62085.1"/>
    <property type="molecule type" value="Genomic_DNA"/>
</dbReference>
<dbReference type="AlphaFoldDB" id="W9WAR8"/>
<keyword evidence="4" id="KW-1185">Reference proteome</keyword>
<feature type="domain" description="NTF2-like" evidence="2">
    <location>
        <begin position="32"/>
        <end position="175"/>
    </location>
</feature>
<sequence>MRFSTIVAPATLAAVAAAAPALNARGADGGATCIPYEVAIGIETAWISTLTNYDQATAENLLYPQLVDVSDSINYIAGIPLGGPTFPSAQAYEQGQGAQPPIGVTVLGTDAITCDGVIALRWVGQVGSNALPAQGITILKAIKVGDAAVVGPTGWQLAEIHTEFNSAAWIVDIGGSCPPPSAPPALA</sequence>
<dbReference type="HOGENOM" id="CLU_096573_1_0_1"/>
<dbReference type="RefSeq" id="XP_007754739.1">
    <property type="nucleotide sequence ID" value="XM_007756549.1"/>
</dbReference>
<dbReference type="Proteomes" id="UP000019473">
    <property type="component" value="Unassembled WGS sequence"/>
</dbReference>
<evidence type="ECO:0000256" key="1">
    <source>
        <dbReference type="SAM" id="SignalP"/>
    </source>
</evidence>
<accession>W9WAR8</accession>
<gene>
    <name evidence="3" type="ORF">A1O7_02518</name>
</gene>
<reference evidence="3 4" key="1">
    <citation type="submission" date="2013-03" db="EMBL/GenBank/DDBJ databases">
        <title>The Genome Sequence of Cladophialophora yegresii CBS 114405.</title>
        <authorList>
            <consortium name="The Broad Institute Genomics Platform"/>
            <person name="Cuomo C."/>
            <person name="de Hoog S."/>
            <person name="Gorbushina A."/>
            <person name="Walker B."/>
            <person name="Young S.K."/>
            <person name="Zeng Q."/>
            <person name="Gargeya S."/>
            <person name="Fitzgerald M."/>
            <person name="Haas B."/>
            <person name="Abouelleil A."/>
            <person name="Allen A.W."/>
            <person name="Alvarado L."/>
            <person name="Arachchi H.M."/>
            <person name="Berlin A.M."/>
            <person name="Chapman S.B."/>
            <person name="Gainer-Dewar J."/>
            <person name="Goldberg J."/>
            <person name="Griggs A."/>
            <person name="Gujja S."/>
            <person name="Hansen M."/>
            <person name="Howarth C."/>
            <person name="Imamovic A."/>
            <person name="Ireland A."/>
            <person name="Larimer J."/>
            <person name="McCowan C."/>
            <person name="Murphy C."/>
            <person name="Pearson M."/>
            <person name="Poon T.W."/>
            <person name="Priest M."/>
            <person name="Roberts A."/>
            <person name="Saif S."/>
            <person name="Shea T."/>
            <person name="Sisk P."/>
            <person name="Sykes S."/>
            <person name="Wortman J."/>
            <person name="Nusbaum C."/>
            <person name="Birren B."/>
        </authorList>
    </citation>
    <scope>NUCLEOTIDE SEQUENCE [LARGE SCALE GENOMIC DNA]</scope>
    <source>
        <strain evidence="3 4">CBS 114405</strain>
    </source>
</reference>
<keyword evidence="1" id="KW-0732">Signal</keyword>
<dbReference type="InterPro" id="IPR058645">
    <property type="entry name" value="NTF2-like_dom_7"/>
</dbReference>
<dbReference type="Pfam" id="PF26534">
    <property type="entry name" value="NTF2_7"/>
    <property type="match status" value="1"/>
</dbReference>
<name>W9WAR8_9EURO</name>
<dbReference type="GeneID" id="19177124"/>
<feature type="signal peptide" evidence="1">
    <location>
        <begin position="1"/>
        <end position="18"/>
    </location>
</feature>
<evidence type="ECO:0000313" key="4">
    <source>
        <dbReference type="Proteomes" id="UP000019473"/>
    </source>
</evidence>
<protein>
    <recommendedName>
        <fullName evidence="2">NTF2-like domain-containing protein</fullName>
    </recommendedName>
</protein>
<proteinExistence type="predicted"/>
<feature type="chain" id="PRO_5004931028" description="NTF2-like domain-containing protein" evidence="1">
    <location>
        <begin position="19"/>
        <end position="187"/>
    </location>
</feature>
<evidence type="ECO:0000313" key="3">
    <source>
        <dbReference type="EMBL" id="EXJ62085.1"/>
    </source>
</evidence>
<comment type="caution">
    <text evidence="3">The sequence shown here is derived from an EMBL/GenBank/DDBJ whole genome shotgun (WGS) entry which is preliminary data.</text>
</comment>
<dbReference type="OrthoDB" id="5596743at2759"/>